<dbReference type="InterPro" id="IPR016163">
    <property type="entry name" value="Ald_DH_C"/>
</dbReference>
<dbReference type="STRING" id="1121279.SAMN02745887_00800"/>
<dbReference type="Pfam" id="PF00171">
    <property type="entry name" value="Aldedh"/>
    <property type="match status" value="1"/>
</dbReference>
<comment type="similarity">
    <text evidence="3">Belongs to the aldehyde dehydrogenase family.</text>
</comment>
<dbReference type="OrthoDB" id="6187633at2"/>
<evidence type="ECO:0000259" key="4">
    <source>
        <dbReference type="Pfam" id="PF00171"/>
    </source>
</evidence>
<dbReference type="Gene3D" id="3.40.309.10">
    <property type="entry name" value="Aldehyde Dehydrogenase, Chain A, domain 2"/>
    <property type="match status" value="1"/>
</dbReference>
<dbReference type="SUPFAM" id="SSF53720">
    <property type="entry name" value="ALDH-like"/>
    <property type="match status" value="1"/>
</dbReference>
<sequence>MQANRFVSRDPRDGQVFAERPSWQRHDTRQALTAATQAAAHWASSTLAQRAALLRALGEALLLASPVLANSIQREMGKQYAEADDEVLRAAKWCQFLAEQGPAWLAPEPGAHGQIWRRPLGVVLAVTPWNYPVWQIFRPLAAALLAGNAVLIKPAPNVAQTSALVEMICRELLPKGLVQCLWTDEVGTREALADPAVSMLVCTGSEATGRQLGALAAHHLKPAVLELGGNNAFIVLADADIAAAAEAAAQSRCLNAGQACTAAKRFIVVEAVADAFRHALRAALAHYQCGSTLAPLARADLRDKLARQVSLSVEQGARCLLGGQPAGGRGYYFPATLLEQVTPGMPAFDEELFGPVACLSVVADSAAAIALANASRQQLAASLWTRDTAQAAPLAAQLQAGMLCLNSRPTSRFALPFAGSQASGFGSTLGRDGLLAFTRPVAWLAG</sequence>
<accession>A0A1K2H971</accession>
<name>A0A1K2H971_9NEIS</name>
<dbReference type="PROSITE" id="PS00687">
    <property type="entry name" value="ALDEHYDE_DEHYDR_GLU"/>
    <property type="match status" value="1"/>
</dbReference>
<dbReference type="InterPro" id="IPR047110">
    <property type="entry name" value="GABD/Sad-like"/>
</dbReference>
<evidence type="ECO:0000313" key="5">
    <source>
        <dbReference type="EMBL" id="SFZ73396.1"/>
    </source>
</evidence>
<evidence type="ECO:0000313" key="6">
    <source>
        <dbReference type="Proteomes" id="UP000186513"/>
    </source>
</evidence>
<dbReference type="InterPro" id="IPR029510">
    <property type="entry name" value="Ald_DH_CS_GLU"/>
</dbReference>
<evidence type="ECO:0000256" key="1">
    <source>
        <dbReference type="ARBA" id="ARBA00023002"/>
    </source>
</evidence>
<protein>
    <submittedName>
        <fullName evidence="5">Succinate-semialdehyde dehydrogenase / glutarate-semialdehyde dehydrogenase</fullName>
    </submittedName>
</protein>
<dbReference type="Proteomes" id="UP000186513">
    <property type="component" value="Unassembled WGS sequence"/>
</dbReference>
<dbReference type="EMBL" id="FPKR01000003">
    <property type="protein sequence ID" value="SFZ73396.1"/>
    <property type="molecule type" value="Genomic_DNA"/>
</dbReference>
<dbReference type="PANTHER" id="PTHR43217">
    <property type="entry name" value="SUCCINATE SEMIALDEHYDE DEHYDROGENASE [NAD(P)+] SAD"/>
    <property type="match status" value="1"/>
</dbReference>
<dbReference type="GO" id="GO:0004777">
    <property type="term" value="F:succinate-semialdehyde dehydrogenase (NAD+) activity"/>
    <property type="evidence" value="ECO:0007669"/>
    <property type="project" value="TreeGrafter"/>
</dbReference>
<organism evidence="5 6">
    <name type="scientific">Chitinimonas taiwanensis DSM 18899</name>
    <dbReference type="NCBI Taxonomy" id="1121279"/>
    <lineage>
        <taxon>Bacteria</taxon>
        <taxon>Pseudomonadati</taxon>
        <taxon>Pseudomonadota</taxon>
        <taxon>Betaproteobacteria</taxon>
        <taxon>Neisseriales</taxon>
        <taxon>Chitinibacteraceae</taxon>
        <taxon>Chitinimonas</taxon>
    </lineage>
</organism>
<reference evidence="5 6" key="1">
    <citation type="submission" date="2016-11" db="EMBL/GenBank/DDBJ databases">
        <authorList>
            <person name="Jaros S."/>
            <person name="Januszkiewicz K."/>
            <person name="Wedrychowicz H."/>
        </authorList>
    </citation>
    <scope>NUCLEOTIDE SEQUENCE [LARGE SCALE GENOMIC DNA]</scope>
    <source>
        <strain evidence="5 6">DSM 18899</strain>
    </source>
</reference>
<dbReference type="InterPro" id="IPR016162">
    <property type="entry name" value="Ald_DH_N"/>
</dbReference>
<keyword evidence="6" id="KW-1185">Reference proteome</keyword>
<proteinExistence type="inferred from homology"/>
<dbReference type="InterPro" id="IPR015590">
    <property type="entry name" value="Aldehyde_DH_dom"/>
</dbReference>
<evidence type="ECO:0000256" key="3">
    <source>
        <dbReference type="RuleBase" id="RU003345"/>
    </source>
</evidence>
<keyword evidence="1 3" id="KW-0560">Oxidoreductase</keyword>
<feature type="active site" evidence="2">
    <location>
        <position position="226"/>
    </location>
</feature>
<feature type="domain" description="Aldehyde dehydrogenase" evidence="4">
    <location>
        <begin position="4"/>
        <end position="439"/>
    </location>
</feature>
<dbReference type="Gene3D" id="3.40.605.10">
    <property type="entry name" value="Aldehyde Dehydrogenase, Chain A, domain 1"/>
    <property type="match status" value="1"/>
</dbReference>
<dbReference type="InterPro" id="IPR016161">
    <property type="entry name" value="Ald_DH/histidinol_DH"/>
</dbReference>
<dbReference type="RefSeq" id="WP_072427352.1">
    <property type="nucleotide sequence ID" value="NZ_FPKR01000003.1"/>
</dbReference>
<dbReference type="AlphaFoldDB" id="A0A1K2H971"/>
<dbReference type="PANTHER" id="PTHR43217:SF1">
    <property type="entry name" value="SUCCINATE SEMIALDEHYDE DEHYDROGENASE [NAD(P)+] SAD"/>
    <property type="match status" value="1"/>
</dbReference>
<gene>
    <name evidence="5" type="ORF">SAMN02745887_00800</name>
</gene>
<evidence type="ECO:0000256" key="2">
    <source>
        <dbReference type="PROSITE-ProRule" id="PRU10007"/>
    </source>
</evidence>